<evidence type="ECO:0000313" key="2">
    <source>
        <dbReference type="Proteomes" id="UP001162501"/>
    </source>
</evidence>
<organism evidence="1 2">
    <name type="scientific">Rangifer tarandus platyrhynchus</name>
    <name type="common">Svalbard reindeer</name>
    <dbReference type="NCBI Taxonomy" id="3082113"/>
    <lineage>
        <taxon>Eukaryota</taxon>
        <taxon>Metazoa</taxon>
        <taxon>Chordata</taxon>
        <taxon>Craniata</taxon>
        <taxon>Vertebrata</taxon>
        <taxon>Euteleostomi</taxon>
        <taxon>Mammalia</taxon>
        <taxon>Eutheria</taxon>
        <taxon>Laurasiatheria</taxon>
        <taxon>Artiodactyla</taxon>
        <taxon>Ruminantia</taxon>
        <taxon>Pecora</taxon>
        <taxon>Cervidae</taxon>
        <taxon>Odocoileinae</taxon>
        <taxon>Rangifer</taxon>
    </lineage>
</organism>
<gene>
    <name evidence="1" type="ORF">MRATA1EN22A_LOCUS28891</name>
</gene>
<name>A0ACB1KEW4_RANTA</name>
<sequence>MRKTTGPALISGGRTDRGRRLTWLEKVPSSRASLAFGPKPYPDLHSMGSSSQEEDMEGGQEEGWGRGHRQGVGPEGRGAGGVAVSKGTSRGEPGQAHHSCGCQRHDSWCLLYPCIRRGDAQESQAGTLCQELPVTVGQRNIPRELSSQLWIILESSRDSRSLTTHPSQSEPLKVPPRVQCRRTRVSTLVELEGAAVLVCYE</sequence>
<proteinExistence type="predicted"/>
<dbReference type="Proteomes" id="UP001162501">
    <property type="component" value="Unassembled WGS sequence"/>
</dbReference>
<dbReference type="EMBL" id="CATOBB020000261">
    <property type="protein sequence ID" value="CAM9135024.1"/>
    <property type="molecule type" value="Genomic_DNA"/>
</dbReference>
<accession>A0ACB1KEW4</accession>
<comment type="caution">
    <text evidence="1">The sequence shown here is derived from an EMBL/GenBank/DDBJ whole genome shotgun (WGS) entry which is preliminary data.</text>
</comment>
<reference evidence="1" key="1">
    <citation type="submission" date="2025-03" db="EMBL/GenBank/DDBJ databases">
        <authorList>
            <consortium name="ELIXIR-Norway"/>
            <consortium name="Elixir Norway"/>
        </authorList>
    </citation>
    <scope>NUCLEOTIDE SEQUENCE</scope>
</reference>
<evidence type="ECO:0000313" key="1">
    <source>
        <dbReference type="EMBL" id="CAM9135024.1"/>
    </source>
</evidence>
<protein>
    <submittedName>
        <fullName evidence="1">Uncharacterized protein</fullName>
    </submittedName>
</protein>